<sequence length="113" mass="12929">MEAAVHSVFVDLCDGVSIREVLIGLVVVFPALFGWCFSSMVWCWLCLSLSFQSLLPQPLTARSRTSCERLLEQAFCRMEAFINLQSHFYKRKSPRRTSRTSSLHLVPAAFWRG</sequence>
<keyword evidence="1" id="KW-0812">Transmembrane</keyword>
<reference evidence="3" key="1">
    <citation type="journal article" date="2011" name="Nat. Genet.">
        <title>The Arabidopsis lyrata genome sequence and the basis of rapid genome size change.</title>
        <authorList>
            <person name="Hu T.T."/>
            <person name="Pattyn P."/>
            <person name="Bakker E.G."/>
            <person name="Cao J."/>
            <person name="Cheng J.-F."/>
            <person name="Clark R.M."/>
            <person name="Fahlgren N."/>
            <person name="Fawcett J.A."/>
            <person name="Grimwood J."/>
            <person name="Gundlach H."/>
            <person name="Haberer G."/>
            <person name="Hollister J.D."/>
            <person name="Ossowski S."/>
            <person name="Ottilar R.P."/>
            <person name="Salamov A.A."/>
            <person name="Schneeberger K."/>
            <person name="Spannagl M."/>
            <person name="Wang X."/>
            <person name="Yang L."/>
            <person name="Nasrallah M.E."/>
            <person name="Bergelson J."/>
            <person name="Carrington J.C."/>
            <person name="Gaut B.S."/>
            <person name="Schmutz J."/>
            <person name="Mayer K.F.X."/>
            <person name="Van de Peer Y."/>
            <person name="Grigoriev I.V."/>
            <person name="Nordborg M."/>
            <person name="Weigel D."/>
            <person name="Guo Y.-L."/>
        </authorList>
    </citation>
    <scope>NUCLEOTIDE SEQUENCE [LARGE SCALE GENOMIC DNA]</scope>
    <source>
        <strain evidence="3">cv. MN47</strain>
    </source>
</reference>
<evidence type="ECO:0000313" key="2">
    <source>
        <dbReference type="EMBL" id="EFH48536.1"/>
    </source>
</evidence>
<dbReference type="HOGENOM" id="CLU_2136915_0_0_1"/>
<dbReference type="Proteomes" id="UP000008694">
    <property type="component" value="Unassembled WGS sequence"/>
</dbReference>
<proteinExistence type="predicted"/>
<accession>D7M666</accession>
<gene>
    <name evidence="2" type="ORF">ARALYDRAFT_910859</name>
</gene>
<organism evidence="3">
    <name type="scientific">Arabidopsis lyrata subsp. lyrata</name>
    <name type="common">Lyre-leaved rock-cress</name>
    <dbReference type="NCBI Taxonomy" id="81972"/>
    <lineage>
        <taxon>Eukaryota</taxon>
        <taxon>Viridiplantae</taxon>
        <taxon>Streptophyta</taxon>
        <taxon>Embryophyta</taxon>
        <taxon>Tracheophyta</taxon>
        <taxon>Spermatophyta</taxon>
        <taxon>Magnoliopsida</taxon>
        <taxon>eudicotyledons</taxon>
        <taxon>Gunneridae</taxon>
        <taxon>Pentapetalae</taxon>
        <taxon>rosids</taxon>
        <taxon>malvids</taxon>
        <taxon>Brassicales</taxon>
        <taxon>Brassicaceae</taxon>
        <taxon>Camelineae</taxon>
        <taxon>Arabidopsis</taxon>
    </lineage>
</organism>
<dbReference type="AlphaFoldDB" id="D7M666"/>
<keyword evidence="1" id="KW-0472">Membrane</keyword>
<evidence type="ECO:0000313" key="3">
    <source>
        <dbReference type="Proteomes" id="UP000008694"/>
    </source>
</evidence>
<keyword evidence="3" id="KW-1185">Reference proteome</keyword>
<protein>
    <submittedName>
        <fullName evidence="2">Predicted protein</fullName>
    </submittedName>
</protein>
<dbReference type="Gramene" id="scaffold_602916.1">
    <property type="protein sequence ID" value="scaffold_602916.1"/>
    <property type="gene ID" value="scaffold_602916.1"/>
</dbReference>
<keyword evidence="1" id="KW-1133">Transmembrane helix</keyword>
<feature type="transmembrane region" description="Helical" evidence="1">
    <location>
        <begin position="21"/>
        <end position="47"/>
    </location>
</feature>
<evidence type="ECO:0000256" key="1">
    <source>
        <dbReference type="SAM" id="Phobius"/>
    </source>
</evidence>
<dbReference type="EMBL" id="GL348718">
    <property type="protein sequence ID" value="EFH48536.1"/>
    <property type="molecule type" value="Genomic_DNA"/>
</dbReference>
<name>D7M666_ARALL</name>